<evidence type="ECO:0000313" key="2">
    <source>
        <dbReference type="Proteomes" id="UP000076798"/>
    </source>
</evidence>
<sequence>MGSRALYIKEAIGKPSGKTDRLPGRFEHQTYGHHLYTSVYLTEEPQQIYKTWAGISILRLLILVLVDGQSPRVNVLPDLGEVRNALAPDKRDGEIVMLGDDDYVKREVTGTRWESRAEGHKDNISVVGRSCQNHRYAIRKRPLEMEVAM</sequence>
<name>A0A165YDZ3_9AGAM</name>
<organism evidence="1 2">
    <name type="scientific">Sistotremastrum suecicum HHB10207 ss-3</name>
    <dbReference type="NCBI Taxonomy" id="1314776"/>
    <lineage>
        <taxon>Eukaryota</taxon>
        <taxon>Fungi</taxon>
        <taxon>Dikarya</taxon>
        <taxon>Basidiomycota</taxon>
        <taxon>Agaricomycotina</taxon>
        <taxon>Agaricomycetes</taxon>
        <taxon>Sistotremastrales</taxon>
        <taxon>Sistotremastraceae</taxon>
        <taxon>Sistotremastrum</taxon>
    </lineage>
</organism>
<evidence type="ECO:0000313" key="1">
    <source>
        <dbReference type="EMBL" id="KZT33144.1"/>
    </source>
</evidence>
<dbReference type="Proteomes" id="UP000076798">
    <property type="component" value="Unassembled WGS sequence"/>
</dbReference>
<proteinExistence type="predicted"/>
<protein>
    <submittedName>
        <fullName evidence="1">Uncharacterized protein</fullName>
    </submittedName>
</protein>
<reference evidence="1 2" key="1">
    <citation type="journal article" date="2016" name="Mol. Biol. Evol.">
        <title>Comparative Genomics of Early-Diverging Mushroom-Forming Fungi Provides Insights into the Origins of Lignocellulose Decay Capabilities.</title>
        <authorList>
            <person name="Nagy L.G."/>
            <person name="Riley R."/>
            <person name="Tritt A."/>
            <person name="Adam C."/>
            <person name="Daum C."/>
            <person name="Floudas D."/>
            <person name="Sun H."/>
            <person name="Yadav J.S."/>
            <person name="Pangilinan J."/>
            <person name="Larsson K.H."/>
            <person name="Matsuura K."/>
            <person name="Barry K."/>
            <person name="Labutti K."/>
            <person name="Kuo R."/>
            <person name="Ohm R.A."/>
            <person name="Bhattacharya S.S."/>
            <person name="Shirouzu T."/>
            <person name="Yoshinaga Y."/>
            <person name="Martin F.M."/>
            <person name="Grigoriev I.V."/>
            <person name="Hibbett D.S."/>
        </authorList>
    </citation>
    <scope>NUCLEOTIDE SEQUENCE [LARGE SCALE GENOMIC DNA]</scope>
    <source>
        <strain evidence="1 2">HHB10207 ss-3</strain>
    </source>
</reference>
<accession>A0A165YDZ3</accession>
<keyword evidence="2" id="KW-1185">Reference proteome</keyword>
<dbReference type="EMBL" id="KV428263">
    <property type="protein sequence ID" value="KZT33144.1"/>
    <property type="molecule type" value="Genomic_DNA"/>
</dbReference>
<dbReference type="AlphaFoldDB" id="A0A165YDZ3"/>
<gene>
    <name evidence="1" type="ORF">SISSUDRAFT_1037247</name>
</gene>